<evidence type="ECO:0000256" key="3">
    <source>
        <dbReference type="ARBA" id="ARBA00022475"/>
    </source>
</evidence>
<dbReference type="PANTHER" id="PTHR20855">
    <property type="entry name" value="ADIPOR/PROGESTIN RECEPTOR-RELATED"/>
    <property type="match status" value="1"/>
</dbReference>
<keyword evidence="5" id="KW-1133">Transmembrane helix</keyword>
<dbReference type="Proteomes" id="UP000664658">
    <property type="component" value="Unassembled WGS sequence"/>
</dbReference>
<dbReference type="KEGG" id="pshi:SAMEA2665130_2371"/>
<accession>A0A1A9B027</accession>
<name>A0A1A9B027_PLESH</name>
<organism evidence="7 8">
    <name type="scientific">Plesiomonas shigelloides</name>
    <name type="common">Aeromonas shigelloides</name>
    <dbReference type="NCBI Taxonomy" id="703"/>
    <lineage>
        <taxon>Bacteria</taxon>
        <taxon>Pseudomonadati</taxon>
        <taxon>Pseudomonadota</taxon>
        <taxon>Gammaproteobacteria</taxon>
        <taxon>Enterobacterales</taxon>
        <taxon>Enterobacteriaceae</taxon>
        <taxon>Plesiomonas</taxon>
    </lineage>
</organism>
<evidence type="ECO:0000313" key="8">
    <source>
        <dbReference type="Proteomes" id="UP000664658"/>
    </source>
</evidence>
<comment type="similarity">
    <text evidence="2">Belongs to the UPF0073 (Hly-III) family.</text>
</comment>
<comment type="subcellular location">
    <subcellularLocation>
        <location evidence="1">Cell membrane</location>
        <topology evidence="1">Multi-pass membrane protein</topology>
    </subcellularLocation>
</comment>
<evidence type="ECO:0000313" key="7">
    <source>
        <dbReference type="EMBL" id="MBO1108953.1"/>
    </source>
</evidence>
<dbReference type="EMBL" id="JAFNAA010000013">
    <property type="protein sequence ID" value="MBO1108953.1"/>
    <property type="molecule type" value="Genomic_DNA"/>
</dbReference>
<dbReference type="InterPro" id="IPR005744">
    <property type="entry name" value="Hy-lIII"/>
</dbReference>
<evidence type="ECO:0000256" key="1">
    <source>
        <dbReference type="ARBA" id="ARBA00004651"/>
    </source>
</evidence>
<evidence type="ECO:0000256" key="6">
    <source>
        <dbReference type="ARBA" id="ARBA00023136"/>
    </source>
</evidence>
<proteinExistence type="inferred from homology"/>
<dbReference type="RefSeq" id="WP_047708995.1">
    <property type="nucleotide sequence ID" value="NZ_CP027852.1"/>
</dbReference>
<dbReference type="NCBIfam" id="TIGR01065">
    <property type="entry name" value="hlyIII"/>
    <property type="match status" value="1"/>
</dbReference>
<keyword evidence="6" id="KW-0472">Membrane</keyword>
<evidence type="ECO:0000256" key="4">
    <source>
        <dbReference type="ARBA" id="ARBA00022692"/>
    </source>
</evidence>
<protein>
    <submittedName>
        <fullName evidence="7">Hemolysin III family protein</fullName>
    </submittedName>
</protein>
<gene>
    <name evidence="7" type="ORF">J2R62_12145</name>
</gene>
<sequence>MSSVSSSTAYSVHEEWVNSITHGLGVIFGIVALVLLVMQGAVEHQGTRALASYAVYGSSMIVLFLASTLYHAILIPKARRWLKTFDHCAIYLLIAGTYTPFLLVALDTPLATGLMVVIWALAAVGIVFKLFFVHRFQILSVSTYLLMGWLSLVVIYQLAISLPLGGLVLLAAGGALYSLGVIFYLAKRLPFSHAIWHLFVLGGAVCHFLAIYFYIAK</sequence>
<dbReference type="PANTHER" id="PTHR20855:SF3">
    <property type="entry name" value="LD03007P"/>
    <property type="match status" value="1"/>
</dbReference>
<dbReference type="Pfam" id="PF03006">
    <property type="entry name" value="HlyIII"/>
    <property type="match status" value="1"/>
</dbReference>
<dbReference type="NCBIfam" id="NF011669">
    <property type="entry name" value="PRK15087.1"/>
    <property type="match status" value="1"/>
</dbReference>
<dbReference type="GO" id="GO:0005886">
    <property type="term" value="C:plasma membrane"/>
    <property type="evidence" value="ECO:0007669"/>
    <property type="project" value="UniProtKB-SubCell"/>
</dbReference>
<comment type="caution">
    <text evidence="7">The sequence shown here is derived from an EMBL/GenBank/DDBJ whole genome shotgun (WGS) entry which is preliminary data.</text>
</comment>
<dbReference type="InterPro" id="IPR004254">
    <property type="entry name" value="AdipoR/HlyIII-related"/>
</dbReference>
<keyword evidence="4" id="KW-0812">Transmembrane</keyword>
<evidence type="ECO:0000256" key="5">
    <source>
        <dbReference type="ARBA" id="ARBA00022989"/>
    </source>
</evidence>
<dbReference type="GO" id="GO:0140911">
    <property type="term" value="F:pore-forming activity"/>
    <property type="evidence" value="ECO:0007669"/>
    <property type="project" value="InterPro"/>
</dbReference>
<reference evidence="7" key="1">
    <citation type="submission" date="2021-03" db="EMBL/GenBank/DDBJ databases">
        <title>Plesiomonas shigelloides zfcc0051, isolated from zebrafish feces.</title>
        <authorList>
            <person name="Vanderhoek Z."/>
            <person name="Gaulke C."/>
        </authorList>
    </citation>
    <scope>NUCLEOTIDE SEQUENCE</scope>
    <source>
        <strain evidence="7">Zfcc0051</strain>
    </source>
</reference>
<evidence type="ECO:0000256" key="2">
    <source>
        <dbReference type="ARBA" id="ARBA00008488"/>
    </source>
</evidence>
<keyword evidence="3" id="KW-1003">Cell membrane</keyword>
<dbReference type="AlphaFoldDB" id="A0A1A9B027"/>